<feature type="compositionally biased region" description="Acidic residues" evidence="1">
    <location>
        <begin position="48"/>
        <end position="74"/>
    </location>
</feature>
<dbReference type="AlphaFoldDB" id="A0A1A9WYI2"/>
<protein>
    <submittedName>
        <fullName evidence="2">Uncharacterized protein</fullName>
    </submittedName>
</protein>
<evidence type="ECO:0000256" key="1">
    <source>
        <dbReference type="SAM" id="MobiDB-lite"/>
    </source>
</evidence>
<dbReference type="Proteomes" id="UP000091820">
    <property type="component" value="Unassembled WGS sequence"/>
</dbReference>
<name>A0A1A9WYI2_9MUSC</name>
<proteinExistence type="predicted"/>
<organism evidence="2 3">
    <name type="scientific">Glossina brevipalpis</name>
    <dbReference type="NCBI Taxonomy" id="37001"/>
    <lineage>
        <taxon>Eukaryota</taxon>
        <taxon>Metazoa</taxon>
        <taxon>Ecdysozoa</taxon>
        <taxon>Arthropoda</taxon>
        <taxon>Hexapoda</taxon>
        <taxon>Insecta</taxon>
        <taxon>Pterygota</taxon>
        <taxon>Neoptera</taxon>
        <taxon>Endopterygota</taxon>
        <taxon>Diptera</taxon>
        <taxon>Brachycera</taxon>
        <taxon>Muscomorpha</taxon>
        <taxon>Hippoboscoidea</taxon>
        <taxon>Glossinidae</taxon>
        <taxon>Glossina</taxon>
    </lineage>
</organism>
<accession>A0A1A9WYI2</accession>
<evidence type="ECO:0000313" key="2">
    <source>
        <dbReference type="EnsemblMetazoa" id="GBRI037316-PA"/>
    </source>
</evidence>
<feature type="compositionally biased region" description="Basic and acidic residues" evidence="1">
    <location>
        <begin position="34"/>
        <end position="45"/>
    </location>
</feature>
<sequence length="158" mass="18044">MTITIAMRNRLRLLLLLYIATTLFLTQTGGWTDRRKDRQTERQTNDVDNYDDGDDGDDDDDDDDDDADADDADDDGRACGTYFLFLGSGLKGSTFKLKSMQSLFQKFFEPILPYKCEFSRCSLLYINDVWLIEAYARRCNTLSSYAAGWQSAGLIDKH</sequence>
<reference evidence="2" key="2">
    <citation type="submission" date="2020-05" db="UniProtKB">
        <authorList>
            <consortium name="EnsemblMetazoa"/>
        </authorList>
    </citation>
    <scope>IDENTIFICATION</scope>
    <source>
        <strain evidence="2">IAEA</strain>
    </source>
</reference>
<evidence type="ECO:0000313" key="3">
    <source>
        <dbReference type="Proteomes" id="UP000091820"/>
    </source>
</evidence>
<dbReference type="VEuPathDB" id="VectorBase:GBRI037316"/>
<reference evidence="3" key="1">
    <citation type="submission" date="2014-03" db="EMBL/GenBank/DDBJ databases">
        <authorList>
            <person name="Aksoy S."/>
            <person name="Warren W."/>
            <person name="Wilson R.K."/>
        </authorList>
    </citation>
    <scope>NUCLEOTIDE SEQUENCE [LARGE SCALE GENOMIC DNA]</scope>
    <source>
        <strain evidence="3">IAEA</strain>
    </source>
</reference>
<keyword evidence="3" id="KW-1185">Reference proteome</keyword>
<feature type="region of interest" description="Disordered" evidence="1">
    <location>
        <begin position="34"/>
        <end position="76"/>
    </location>
</feature>
<dbReference type="EnsemblMetazoa" id="GBRI037316-RA">
    <property type="protein sequence ID" value="GBRI037316-PA"/>
    <property type="gene ID" value="GBRI037316"/>
</dbReference>